<name>A0A8D2IHS1_VARKO</name>
<dbReference type="AlphaFoldDB" id="A0A8D2IHS1"/>
<evidence type="ECO:0000313" key="1">
    <source>
        <dbReference type="Ensembl" id="ENSVKKP00000001027.1"/>
    </source>
</evidence>
<organism evidence="1 2">
    <name type="scientific">Varanus komodoensis</name>
    <name type="common">Komodo dragon</name>
    <dbReference type="NCBI Taxonomy" id="61221"/>
    <lineage>
        <taxon>Eukaryota</taxon>
        <taxon>Metazoa</taxon>
        <taxon>Chordata</taxon>
        <taxon>Craniata</taxon>
        <taxon>Vertebrata</taxon>
        <taxon>Euteleostomi</taxon>
        <taxon>Lepidosauria</taxon>
        <taxon>Squamata</taxon>
        <taxon>Bifurcata</taxon>
        <taxon>Unidentata</taxon>
        <taxon>Episquamata</taxon>
        <taxon>Toxicofera</taxon>
        <taxon>Anguimorpha</taxon>
        <taxon>Paleoanguimorpha</taxon>
        <taxon>Varanoidea</taxon>
        <taxon>Varanidae</taxon>
        <taxon>Varanus</taxon>
    </lineage>
</organism>
<reference evidence="1" key="2">
    <citation type="submission" date="2025-09" db="UniProtKB">
        <authorList>
            <consortium name="Ensembl"/>
        </authorList>
    </citation>
    <scope>IDENTIFICATION</scope>
</reference>
<reference evidence="1" key="1">
    <citation type="submission" date="2025-08" db="UniProtKB">
        <authorList>
            <consortium name="Ensembl"/>
        </authorList>
    </citation>
    <scope>IDENTIFICATION</scope>
</reference>
<proteinExistence type="predicted"/>
<dbReference type="Proteomes" id="UP000694545">
    <property type="component" value="Unplaced"/>
</dbReference>
<accession>A0A8D2IHS1</accession>
<dbReference type="Ensembl" id="ENSVKKT00000001063.1">
    <property type="protein sequence ID" value="ENSVKKP00000001027.1"/>
    <property type="gene ID" value="ENSVKKG00000000851.1"/>
</dbReference>
<protein>
    <submittedName>
        <fullName evidence="1">Uncharacterized protein</fullName>
    </submittedName>
</protein>
<evidence type="ECO:0000313" key="2">
    <source>
        <dbReference type="Proteomes" id="UP000694545"/>
    </source>
</evidence>
<sequence length="122" mass="13919">MLFPDFCPWERPLGHLGGCTSHHSLRKRFWSGPTGSRTVNGVHPECRFHLEILEEEIKCQERLKNAKRVGFKGETTACGVGTVIRICLCVVLMKRNKMVSRNTLHPKLGRAPFTCKTVFHFL</sequence>
<keyword evidence="2" id="KW-1185">Reference proteome</keyword>